<dbReference type="InterPro" id="IPR013325">
    <property type="entry name" value="RNA_pol_sigma_r2"/>
</dbReference>
<dbReference type="NCBIfam" id="NF009189">
    <property type="entry name" value="PRK12537.1"/>
    <property type="match status" value="1"/>
</dbReference>
<accession>A0A3M2WPB3</accession>
<dbReference type="NCBIfam" id="TIGR02937">
    <property type="entry name" value="sigma70-ECF"/>
    <property type="match status" value="1"/>
</dbReference>
<evidence type="ECO:0000256" key="3">
    <source>
        <dbReference type="ARBA" id="ARBA00023082"/>
    </source>
</evidence>
<name>A0A3M2WPB3_PSESJ</name>
<dbReference type="AlphaFoldDB" id="A0A3M2WPB3"/>
<dbReference type="SUPFAM" id="SSF88946">
    <property type="entry name" value="Sigma2 domain of RNA polymerase sigma factors"/>
    <property type="match status" value="1"/>
</dbReference>
<dbReference type="InterPro" id="IPR007627">
    <property type="entry name" value="RNA_pol_sigma70_r2"/>
</dbReference>
<proteinExistence type="inferred from homology"/>
<keyword evidence="2" id="KW-0805">Transcription regulation</keyword>
<keyword evidence="4" id="KW-0804">Transcription</keyword>
<dbReference type="GO" id="GO:0003677">
    <property type="term" value="F:DNA binding"/>
    <property type="evidence" value="ECO:0007669"/>
    <property type="project" value="InterPro"/>
</dbReference>
<dbReference type="Gene3D" id="1.10.1740.10">
    <property type="match status" value="1"/>
</dbReference>
<dbReference type="Pfam" id="PF08281">
    <property type="entry name" value="Sigma70_r4_2"/>
    <property type="match status" value="1"/>
</dbReference>
<comment type="caution">
    <text evidence="7">The sequence shown here is derived from an EMBL/GenBank/DDBJ whole genome shotgun (WGS) entry which is preliminary data.</text>
</comment>
<keyword evidence="3" id="KW-0731">Sigma factor</keyword>
<evidence type="ECO:0000313" key="7">
    <source>
        <dbReference type="EMBL" id="RMO22806.1"/>
    </source>
</evidence>
<dbReference type="PANTHER" id="PTHR43133">
    <property type="entry name" value="RNA POLYMERASE ECF-TYPE SIGMA FACTO"/>
    <property type="match status" value="1"/>
</dbReference>
<feature type="domain" description="RNA polymerase sigma factor 70 region 4 type 2" evidence="6">
    <location>
        <begin position="197"/>
        <end position="248"/>
    </location>
</feature>
<dbReference type="PANTHER" id="PTHR43133:SF62">
    <property type="entry name" value="RNA POLYMERASE SIGMA FACTOR SIGZ"/>
    <property type="match status" value="1"/>
</dbReference>
<comment type="similarity">
    <text evidence="1">Belongs to the sigma-70 factor family. ECF subfamily.</text>
</comment>
<evidence type="ECO:0000256" key="4">
    <source>
        <dbReference type="ARBA" id="ARBA00023163"/>
    </source>
</evidence>
<dbReference type="SUPFAM" id="SSF88659">
    <property type="entry name" value="Sigma3 and sigma4 domains of RNA polymerase sigma factors"/>
    <property type="match status" value="1"/>
</dbReference>
<evidence type="ECO:0000256" key="2">
    <source>
        <dbReference type="ARBA" id="ARBA00023015"/>
    </source>
</evidence>
<evidence type="ECO:0000256" key="1">
    <source>
        <dbReference type="ARBA" id="ARBA00010641"/>
    </source>
</evidence>
<evidence type="ECO:0000313" key="8">
    <source>
        <dbReference type="Proteomes" id="UP000276886"/>
    </source>
</evidence>
<dbReference type="Proteomes" id="UP000276886">
    <property type="component" value="Unassembled WGS sequence"/>
</dbReference>
<dbReference type="InterPro" id="IPR013249">
    <property type="entry name" value="RNA_pol_sigma70_r4_t2"/>
</dbReference>
<dbReference type="GO" id="GO:0006352">
    <property type="term" value="P:DNA-templated transcription initiation"/>
    <property type="evidence" value="ECO:0007669"/>
    <property type="project" value="InterPro"/>
</dbReference>
<evidence type="ECO:0000259" key="5">
    <source>
        <dbReference type="Pfam" id="PF04542"/>
    </source>
</evidence>
<evidence type="ECO:0000259" key="6">
    <source>
        <dbReference type="Pfam" id="PF08281"/>
    </source>
</evidence>
<dbReference type="EMBL" id="RBPQ01000240">
    <property type="protein sequence ID" value="RMO22806.1"/>
    <property type="molecule type" value="Genomic_DNA"/>
</dbReference>
<reference evidence="7 8" key="1">
    <citation type="submission" date="2018-08" db="EMBL/GenBank/DDBJ databases">
        <title>Recombination of ecologically and evolutionarily significant loci maintains genetic cohesion in the Pseudomonas syringae species complex.</title>
        <authorList>
            <person name="Dillon M."/>
            <person name="Thakur S."/>
            <person name="Almeida R.N.D."/>
            <person name="Weir B.S."/>
            <person name="Guttman D.S."/>
        </authorList>
    </citation>
    <scope>NUCLEOTIDE SEQUENCE [LARGE SCALE GENOMIC DNA]</scope>
    <source>
        <strain evidence="7 8">ICMP 2788</strain>
    </source>
</reference>
<protein>
    <submittedName>
        <fullName evidence="7">RNA polymerase sigma-70 protein</fullName>
    </submittedName>
</protein>
<gene>
    <name evidence="7" type="ORF">ALQ44_100097</name>
</gene>
<dbReference type="InterPro" id="IPR014284">
    <property type="entry name" value="RNA_pol_sigma-70_dom"/>
</dbReference>
<dbReference type="GO" id="GO:0016987">
    <property type="term" value="F:sigma factor activity"/>
    <property type="evidence" value="ECO:0007669"/>
    <property type="project" value="UniProtKB-KW"/>
</dbReference>
<dbReference type="InterPro" id="IPR036388">
    <property type="entry name" value="WH-like_DNA-bd_sf"/>
</dbReference>
<dbReference type="InterPro" id="IPR013324">
    <property type="entry name" value="RNA_pol_sigma_r3/r4-like"/>
</dbReference>
<dbReference type="Pfam" id="PF04542">
    <property type="entry name" value="Sigma70_r2"/>
    <property type="match status" value="1"/>
</dbReference>
<sequence length="253" mass="28722">MPRPKPAQRATRARRKWSSIRPTTCSGLRADSHHLPGDRSTVSYAAGREPRDVNEAVVFHRWRIILSSHESLFDYEATLQACARGEKQALQRLYQQESARLLGVAQRLVRDRALAEDIVHDAFLKIWSHAASFDASRGSARGWIFSVTRHLALNTLRNTAREVHVEDDGSEDHQEQATLEGWQEIGDAFDWRVNPGRITSCMEQLEPVRRNCIFHAYVDGYSHQEIAQKIGAPLGTVKAWIKRSLTALRECMG</sequence>
<dbReference type="Gene3D" id="1.10.10.10">
    <property type="entry name" value="Winged helix-like DNA-binding domain superfamily/Winged helix DNA-binding domain"/>
    <property type="match status" value="1"/>
</dbReference>
<organism evidence="7 8">
    <name type="scientific">Pseudomonas syringae pv. pisi</name>
    <dbReference type="NCBI Taxonomy" id="59510"/>
    <lineage>
        <taxon>Bacteria</taxon>
        <taxon>Pseudomonadati</taxon>
        <taxon>Pseudomonadota</taxon>
        <taxon>Gammaproteobacteria</taxon>
        <taxon>Pseudomonadales</taxon>
        <taxon>Pseudomonadaceae</taxon>
        <taxon>Pseudomonas</taxon>
        <taxon>Pseudomonas syringae</taxon>
    </lineage>
</organism>
<dbReference type="InterPro" id="IPR039425">
    <property type="entry name" value="RNA_pol_sigma-70-like"/>
</dbReference>
<feature type="domain" description="RNA polymerase sigma-70 region 2" evidence="5">
    <location>
        <begin position="93"/>
        <end position="161"/>
    </location>
</feature>